<dbReference type="GO" id="GO:0005886">
    <property type="term" value="C:plasma membrane"/>
    <property type="evidence" value="ECO:0007669"/>
    <property type="project" value="UniProtKB-SubCell"/>
</dbReference>
<accession>A0A2K9HB56</accession>
<name>A0A2K9HB56_9BACT</name>
<dbReference type="Proteomes" id="UP000198427">
    <property type="component" value="Unassembled WGS sequence"/>
</dbReference>
<organism evidence="6 7">
    <name type="scientific">Prevotella jejuni</name>
    <dbReference type="NCBI Taxonomy" id="1177574"/>
    <lineage>
        <taxon>Bacteria</taxon>
        <taxon>Pseudomonadati</taxon>
        <taxon>Bacteroidota</taxon>
        <taxon>Bacteroidia</taxon>
        <taxon>Bacteroidales</taxon>
        <taxon>Prevotellaceae</taxon>
        <taxon>Prevotella</taxon>
    </lineage>
</organism>
<dbReference type="PANTHER" id="PTHR33931:SF5">
    <property type="entry name" value="UPF0299 MEMBRANE PROTEIN YOHJ"/>
    <property type="match status" value="1"/>
</dbReference>
<sequence length="167" mass="18760">MAIQFFVIFGCLALGEVIVWATGIKLPSSIIGMLILTLLLKLGWVKLGWVERLSQLLISNLGFFFVPPGVALILYLNVIKDYWLSIMMATVVSTVLVLVVTGHMHQLVIKFERRLMALDLLHHRSHAAKLKKALEEAEEAEAIEESERIVMDKALHGQDGINNQEEE</sequence>
<proteinExistence type="predicted"/>
<dbReference type="AlphaFoldDB" id="A0A2K9HB56"/>
<dbReference type="GeneID" id="94029021"/>
<keyword evidence="7" id="KW-1185">Reference proteome</keyword>
<dbReference type="OrthoDB" id="3176438at2"/>
<dbReference type="RefSeq" id="WP_089366509.1">
    <property type="nucleotide sequence ID" value="NZ_CP023863.1"/>
</dbReference>
<evidence type="ECO:0000256" key="3">
    <source>
        <dbReference type="ARBA" id="ARBA00022692"/>
    </source>
</evidence>
<dbReference type="KEGG" id="pje:CRM71_06285"/>
<dbReference type="EMBL" id="FZNZ01000019">
    <property type="protein sequence ID" value="SNR92053.1"/>
    <property type="molecule type" value="Genomic_DNA"/>
</dbReference>
<keyword evidence="2" id="KW-1003">Cell membrane</keyword>
<dbReference type="PANTHER" id="PTHR33931">
    <property type="entry name" value="HOLIN-LIKE PROTEIN CIDA-RELATED"/>
    <property type="match status" value="1"/>
</dbReference>
<dbReference type="InterPro" id="IPR005538">
    <property type="entry name" value="LrgA/CidA"/>
</dbReference>
<evidence type="ECO:0000256" key="2">
    <source>
        <dbReference type="ARBA" id="ARBA00022475"/>
    </source>
</evidence>
<evidence type="ECO:0000313" key="7">
    <source>
        <dbReference type="Proteomes" id="UP000198427"/>
    </source>
</evidence>
<evidence type="ECO:0000256" key="4">
    <source>
        <dbReference type="ARBA" id="ARBA00022989"/>
    </source>
</evidence>
<keyword evidence="3" id="KW-0812">Transmembrane</keyword>
<evidence type="ECO:0000313" key="6">
    <source>
        <dbReference type="EMBL" id="SNR92053.1"/>
    </source>
</evidence>
<evidence type="ECO:0000256" key="5">
    <source>
        <dbReference type="ARBA" id="ARBA00023136"/>
    </source>
</evidence>
<keyword evidence="4" id="KW-1133">Transmembrane helix</keyword>
<protein>
    <submittedName>
        <fullName evidence="6">Holin-like protein</fullName>
    </submittedName>
</protein>
<keyword evidence="5" id="KW-0472">Membrane</keyword>
<comment type="subcellular location">
    <subcellularLocation>
        <location evidence="1">Cell membrane</location>
        <topology evidence="1">Multi-pass membrane protein</topology>
    </subcellularLocation>
</comment>
<comment type="caution">
    <text evidence="6">The sequence shown here is derived from an EMBL/GenBank/DDBJ whole genome shotgun (WGS) entry which is preliminary data.</text>
</comment>
<evidence type="ECO:0000256" key="1">
    <source>
        <dbReference type="ARBA" id="ARBA00004651"/>
    </source>
</evidence>
<dbReference type="Pfam" id="PF03788">
    <property type="entry name" value="LrgA"/>
    <property type="match status" value="1"/>
</dbReference>
<gene>
    <name evidence="6" type="ORF">SAMN06265364_11941</name>
</gene>
<reference evidence="6 7" key="1">
    <citation type="submission" date="2017-06" db="EMBL/GenBank/DDBJ databases">
        <authorList>
            <person name="Varghese N."/>
            <person name="Submissions S."/>
        </authorList>
    </citation>
    <scope>NUCLEOTIDE SEQUENCE [LARGE SCALE GENOMIC DNA]</scope>
    <source>
        <strain evidence="6 7">DSM 26989</strain>
    </source>
</reference>